<name>A0AA44WQB3_VERDA</name>
<sequence length="48" mass="5067">MSLVFLSPSRFLLFVAAGYLATGGGANNNQTAMIRAPRMVDGSVTIIH</sequence>
<evidence type="ECO:0000313" key="2">
    <source>
        <dbReference type="EMBL" id="PNH33960.1"/>
    </source>
</evidence>
<feature type="chain" id="PRO_5041288519" evidence="1">
    <location>
        <begin position="27"/>
        <end position="48"/>
    </location>
</feature>
<accession>A0AA44WQB3</accession>
<keyword evidence="1" id="KW-0732">Signal</keyword>
<gene>
    <name evidence="2" type="ORF">BJF96_g2877</name>
</gene>
<proteinExistence type="predicted"/>
<comment type="caution">
    <text evidence="2">The sequence shown here is derived from an EMBL/GenBank/DDBJ whole genome shotgun (WGS) entry which is preliminary data.</text>
</comment>
<dbReference type="Proteomes" id="UP000236305">
    <property type="component" value="Unassembled WGS sequence"/>
</dbReference>
<protein>
    <submittedName>
        <fullName evidence="2">Uncharacterized protein</fullName>
    </submittedName>
</protein>
<evidence type="ECO:0000313" key="3">
    <source>
        <dbReference type="Proteomes" id="UP000236305"/>
    </source>
</evidence>
<organism evidence="2 3">
    <name type="scientific">Verticillium dahliae</name>
    <name type="common">Verticillium wilt</name>
    <dbReference type="NCBI Taxonomy" id="27337"/>
    <lineage>
        <taxon>Eukaryota</taxon>
        <taxon>Fungi</taxon>
        <taxon>Dikarya</taxon>
        <taxon>Ascomycota</taxon>
        <taxon>Pezizomycotina</taxon>
        <taxon>Sordariomycetes</taxon>
        <taxon>Hypocreomycetidae</taxon>
        <taxon>Glomerellales</taxon>
        <taxon>Plectosphaerellaceae</taxon>
        <taxon>Verticillium</taxon>
    </lineage>
</organism>
<feature type="signal peptide" evidence="1">
    <location>
        <begin position="1"/>
        <end position="26"/>
    </location>
</feature>
<evidence type="ECO:0000256" key="1">
    <source>
        <dbReference type="SAM" id="SignalP"/>
    </source>
</evidence>
<dbReference type="EMBL" id="MPSH01000007">
    <property type="protein sequence ID" value="PNH33960.1"/>
    <property type="molecule type" value="Genomic_DNA"/>
</dbReference>
<dbReference type="AlphaFoldDB" id="A0AA44WQB3"/>
<reference evidence="2 3" key="1">
    <citation type="submission" date="2017-12" db="EMBL/GenBank/DDBJ databases">
        <title>Comparative genomics yields insights into virulence evolution of Verticillium dahliae.</title>
        <authorList>
            <person name="Fan R."/>
            <person name="Armitage A.D."/>
            <person name="Cascant-Lopez E."/>
            <person name="Sobczyk M."/>
            <person name="Cockerton H.M."/>
            <person name="Harrison R.J."/>
        </authorList>
    </citation>
    <scope>NUCLEOTIDE SEQUENCE [LARGE SCALE GENOMIC DNA]</scope>
    <source>
        <strain evidence="2 3">12008</strain>
    </source>
</reference>